<proteinExistence type="inferred from homology"/>
<dbReference type="Pfam" id="PF02769">
    <property type="entry name" value="AIRS_C"/>
    <property type="match status" value="1"/>
</dbReference>
<name>W6JUC4_9MICO</name>
<sequence length="376" mass="38381">MSEGPITYAAAGVDVEAGDKAVELMKASVARATRPEVLGGLGGFAGMFDASALARMARPVLATSTDGVGTKVAIAQALDIHDTIGFDLVGMVVDDIVVSGAEPLFMTDYIACGKVVPERIAAIVSGIAGACAQARTALIGGETAEHPGLLETDEYDVAGAATGVVEHAEVLGAHRVLPGDVVLALASSGLHSNGYSLVRRVIAAAGWGLERHVAEFGRTLGEELLTPTRVYAADLLDVIRDERVRDGGGIHALSHVTGGGLAANLARVLPGGVHATLDRSTWTPPPVFSVIEGLGRVPQPDLERTLNMGVGFVALLPEAAADAAVALLGERGIHAWPIGHVDTEAAAAVEPGIEVVRGAKGVTGGSVQVLGEYARS</sequence>
<keyword evidence="5 12" id="KW-0436">Ligase</keyword>
<dbReference type="Proteomes" id="UP000035763">
    <property type="component" value="Unassembled WGS sequence"/>
</dbReference>
<dbReference type="GO" id="GO:0006189">
    <property type="term" value="P:'de novo' IMP biosynthetic process"/>
    <property type="evidence" value="ECO:0007669"/>
    <property type="project" value="UniProtKB-UniRule"/>
</dbReference>
<evidence type="ECO:0000313" key="15">
    <source>
        <dbReference type="EMBL" id="CCH72090.1"/>
    </source>
</evidence>
<dbReference type="Pfam" id="PF00586">
    <property type="entry name" value="AIRS"/>
    <property type="match status" value="1"/>
</dbReference>
<evidence type="ECO:0000256" key="12">
    <source>
        <dbReference type="HAMAP-Rule" id="MF_00741"/>
    </source>
</evidence>
<dbReference type="InterPro" id="IPR010918">
    <property type="entry name" value="PurM-like_C_dom"/>
</dbReference>
<dbReference type="OrthoDB" id="9777881at2"/>
<comment type="subcellular location">
    <subcellularLocation>
        <location evidence="12">Cytoplasm</location>
    </subcellularLocation>
</comment>
<evidence type="ECO:0000256" key="1">
    <source>
        <dbReference type="ARBA" id="ARBA00004686"/>
    </source>
</evidence>
<evidence type="ECO:0000256" key="5">
    <source>
        <dbReference type="ARBA" id="ARBA00022598"/>
    </source>
</evidence>
<dbReference type="SUPFAM" id="SSF55326">
    <property type="entry name" value="PurM N-terminal domain-like"/>
    <property type="match status" value="1"/>
</dbReference>
<accession>W6JUC4</accession>
<dbReference type="GO" id="GO:0005524">
    <property type="term" value="F:ATP binding"/>
    <property type="evidence" value="ECO:0007669"/>
    <property type="project" value="UniProtKB-KW"/>
</dbReference>
<evidence type="ECO:0000256" key="10">
    <source>
        <dbReference type="ARBA" id="ARBA00033093"/>
    </source>
</evidence>
<comment type="catalytic activity">
    <reaction evidence="11 12">
        <text>2-formamido-N(1)-(5-O-phospho-beta-D-ribosyl)acetamidine + ATP = 5-amino-1-(5-phospho-beta-D-ribosyl)imidazole + ADP + phosphate + H(+)</text>
        <dbReference type="Rhea" id="RHEA:23032"/>
        <dbReference type="ChEBI" id="CHEBI:15378"/>
        <dbReference type="ChEBI" id="CHEBI:30616"/>
        <dbReference type="ChEBI" id="CHEBI:43474"/>
        <dbReference type="ChEBI" id="CHEBI:137981"/>
        <dbReference type="ChEBI" id="CHEBI:147287"/>
        <dbReference type="ChEBI" id="CHEBI:456216"/>
        <dbReference type="EC" id="6.3.3.1"/>
    </reaction>
</comment>
<dbReference type="HAMAP" id="MF_00741">
    <property type="entry name" value="AIRS"/>
    <property type="match status" value="1"/>
</dbReference>
<evidence type="ECO:0000313" key="16">
    <source>
        <dbReference type="Proteomes" id="UP000035763"/>
    </source>
</evidence>
<gene>
    <name evidence="12 15" type="primary">purM</name>
    <name evidence="15" type="ORF">BN11_1340001</name>
</gene>
<feature type="domain" description="PurM-like N-terminal" evidence="13">
    <location>
        <begin position="57"/>
        <end position="165"/>
    </location>
</feature>
<dbReference type="UniPathway" id="UPA00074">
    <property type="reaction ID" value="UER00129"/>
</dbReference>
<evidence type="ECO:0000256" key="3">
    <source>
        <dbReference type="ARBA" id="ARBA00013047"/>
    </source>
</evidence>
<keyword evidence="7 12" id="KW-0067">ATP-binding</keyword>
<evidence type="ECO:0000256" key="8">
    <source>
        <dbReference type="ARBA" id="ARBA00031908"/>
    </source>
</evidence>
<dbReference type="GO" id="GO:0046084">
    <property type="term" value="P:adenine biosynthetic process"/>
    <property type="evidence" value="ECO:0007669"/>
    <property type="project" value="TreeGrafter"/>
</dbReference>
<dbReference type="EMBL" id="CAJA01000040">
    <property type="protein sequence ID" value="CCH72090.1"/>
    <property type="molecule type" value="Genomic_DNA"/>
</dbReference>
<feature type="domain" description="PurM-like C-terminal" evidence="14">
    <location>
        <begin position="178"/>
        <end position="344"/>
    </location>
</feature>
<dbReference type="EC" id="6.3.3.1" evidence="3 12"/>
<dbReference type="InterPro" id="IPR016188">
    <property type="entry name" value="PurM-like_N"/>
</dbReference>
<keyword evidence="12" id="KW-0658">Purine biosynthesis</keyword>
<dbReference type="GO" id="GO:0004637">
    <property type="term" value="F:phosphoribosylamine-glycine ligase activity"/>
    <property type="evidence" value="ECO:0007669"/>
    <property type="project" value="TreeGrafter"/>
</dbReference>
<dbReference type="GO" id="GO:0004641">
    <property type="term" value="F:phosphoribosylformylglycinamidine cyclo-ligase activity"/>
    <property type="evidence" value="ECO:0007669"/>
    <property type="project" value="UniProtKB-UniRule"/>
</dbReference>
<reference evidence="15 16" key="1">
    <citation type="journal article" date="2013" name="ISME J.">
        <title>A metabolic model for members of the genus Tetrasphaera involved in enhanced biological phosphorus removal.</title>
        <authorList>
            <person name="Kristiansen R."/>
            <person name="Nguyen H.T.T."/>
            <person name="Saunders A.M."/>
            <person name="Nielsen J.L."/>
            <person name="Wimmer R."/>
            <person name="Le V.Q."/>
            <person name="McIlroy S.J."/>
            <person name="Petrovski S."/>
            <person name="Seviour R.J."/>
            <person name="Calteau A."/>
            <person name="Nielsen K.L."/>
            <person name="Nielsen P.H."/>
        </authorList>
    </citation>
    <scope>NUCLEOTIDE SEQUENCE [LARGE SCALE GENOMIC DNA]</scope>
    <source>
        <strain evidence="15 16">Ben110</strain>
    </source>
</reference>
<dbReference type="AlphaFoldDB" id="W6JUC4"/>
<protein>
    <recommendedName>
        <fullName evidence="4 12">Phosphoribosylformylglycinamidine cyclo-ligase</fullName>
        <ecNumber evidence="3 12">6.3.3.1</ecNumber>
    </recommendedName>
    <alternativeName>
        <fullName evidence="9 12">AIR synthase</fullName>
    </alternativeName>
    <alternativeName>
        <fullName evidence="10 12">AIRS</fullName>
    </alternativeName>
    <alternativeName>
        <fullName evidence="8 12">Phosphoribosyl-aminoimidazole synthetase</fullName>
    </alternativeName>
</protein>
<evidence type="ECO:0000256" key="9">
    <source>
        <dbReference type="ARBA" id="ARBA00032931"/>
    </source>
</evidence>
<dbReference type="PANTHER" id="PTHR10520">
    <property type="entry name" value="TRIFUNCTIONAL PURINE BIOSYNTHETIC PROTEIN ADENOSINE-3-RELATED"/>
    <property type="match status" value="1"/>
</dbReference>
<evidence type="ECO:0000256" key="4">
    <source>
        <dbReference type="ARBA" id="ARBA00020367"/>
    </source>
</evidence>
<comment type="caution">
    <text evidence="15">The sequence shown here is derived from an EMBL/GenBank/DDBJ whole genome shotgun (WGS) entry which is preliminary data.</text>
</comment>
<evidence type="ECO:0000256" key="11">
    <source>
        <dbReference type="ARBA" id="ARBA00049057"/>
    </source>
</evidence>
<dbReference type="NCBIfam" id="TIGR00878">
    <property type="entry name" value="purM"/>
    <property type="match status" value="1"/>
</dbReference>
<evidence type="ECO:0000259" key="14">
    <source>
        <dbReference type="Pfam" id="PF02769"/>
    </source>
</evidence>
<dbReference type="PANTHER" id="PTHR10520:SF12">
    <property type="entry name" value="TRIFUNCTIONAL PURINE BIOSYNTHETIC PROTEIN ADENOSINE-3"/>
    <property type="match status" value="1"/>
</dbReference>
<evidence type="ECO:0000256" key="7">
    <source>
        <dbReference type="ARBA" id="ARBA00022840"/>
    </source>
</evidence>
<dbReference type="InterPro" id="IPR036676">
    <property type="entry name" value="PurM-like_C_sf"/>
</dbReference>
<evidence type="ECO:0000256" key="2">
    <source>
        <dbReference type="ARBA" id="ARBA00010280"/>
    </source>
</evidence>
<dbReference type="InterPro" id="IPR004733">
    <property type="entry name" value="PurM_cligase"/>
</dbReference>
<keyword evidence="12" id="KW-0963">Cytoplasm</keyword>
<comment type="similarity">
    <text evidence="2 12">Belongs to the AIR synthase family.</text>
</comment>
<dbReference type="Gene3D" id="3.90.650.10">
    <property type="entry name" value="PurM-like C-terminal domain"/>
    <property type="match status" value="1"/>
</dbReference>
<dbReference type="SUPFAM" id="SSF56042">
    <property type="entry name" value="PurM C-terminal domain-like"/>
    <property type="match status" value="1"/>
</dbReference>
<dbReference type="CDD" id="cd02196">
    <property type="entry name" value="PurM"/>
    <property type="match status" value="1"/>
</dbReference>
<keyword evidence="16" id="KW-1185">Reference proteome</keyword>
<dbReference type="RefSeq" id="WP_048697167.1">
    <property type="nucleotide sequence ID" value="NZ_HG764815.1"/>
</dbReference>
<organism evidence="15 16">
    <name type="scientific">Nostocoides australiense Ben110</name>
    <dbReference type="NCBI Taxonomy" id="1193182"/>
    <lineage>
        <taxon>Bacteria</taxon>
        <taxon>Bacillati</taxon>
        <taxon>Actinomycetota</taxon>
        <taxon>Actinomycetes</taxon>
        <taxon>Micrococcales</taxon>
        <taxon>Intrasporangiaceae</taxon>
        <taxon>Nostocoides</taxon>
    </lineage>
</organism>
<dbReference type="STRING" id="1193182.BN11_1340001"/>
<dbReference type="Gene3D" id="3.30.1330.10">
    <property type="entry name" value="PurM-like, N-terminal domain"/>
    <property type="match status" value="1"/>
</dbReference>
<evidence type="ECO:0000256" key="6">
    <source>
        <dbReference type="ARBA" id="ARBA00022741"/>
    </source>
</evidence>
<comment type="pathway">
    <text evidence="1 12">Purine metabolism; IMP biosynthesis via de novo pathway; 5-amino-1-(5-phospho-D-ribosyl)imidazole from N(2)-formyl-N(1)-(5-phospho-D-ribosyl)glycinamide: step 2/2.</text>
</comment>
<evidence type="ECO:0000259" key="13">
    <source>
        <dbReference type="Pfam" id="PF00586"/>
    </source>
</evidence>
<dbReference type="InterPro" id="IPR036921">
    <property type="entry name" value="PurM-like_N_sf"/>
</dbReference>
<dbReference type="FunFam" id="3.30.1330.10:FF:000001">
    <property type="entry name" value="Phosphoribosylformylglycinamidine cyclo-ligase"/>
    <property type="match status" value="1"/>
</dbReference>
<keyword evidence="6 12" id="KW-0547">Nucleotide-binding</keyword>
<dbReference type="GO" id="GO:0005829">
    <property type="term" value="C:cytosol"/>
    <property type="evidence" value="ECO:0007669"/>
    <property type="project" value="TreeGrafter"/>
</dbReference>